<accession>A0AAN6GCF5</accession>
<evidence type="ECO:0000313" key="2">
    <source>
        <dbReference type="EMBL" id="KAK0531313.1"/>
    </source>
</evidence>
<dbReference type="Proteomes" id="UP001176521">
    <property type="component" value="Unassembled WGS sequence"/>
</dbReference>
<feature type="signal peptide" evidence="1">
    <location>
        <begin position="1"/>
        <end position="19"/>
    </location>
</feature>
<comment type="caution">
    <text evidence="2">The sequence shown here is derived from an EMBL/GenBank/DDBJ whole genome shotgun (WGS) entry which is preliminary data.</text>
</comment>
<dbReference type="AlphaFoldDB" id="A0AAN6GCF5"/>
<keyword evidence="1" id="KW-0732">Signal</keyword>
<keyword evidence="3" id="KW-1185">Reference proteome</keyword>
<dbReference type="EMBL" id="JAPDMQ010000189">
    <property type="protein sequence ID" value="KAK0531313.1"/>
    <property type="molecule type" value="Genomic_DNA"/>
</dbReference>
<sequence>MLASLSALVLAVLLPAAQAINQYPTIGNVVKPAHCGNSGTLPQGSWIVSKTCGYVLGTAVSGSKFDVSSTDGYGFHWGRFRSPDGTNFCAVILPGSLDTAHPTTVADSCSSTTQQTLCDSRYVFGKDFDAAPHTGDGKTIVPLNLSGCTGYFNYFSSSSFDSGFLRDPVGVGLPSSGGYRYKTKDGQAAMVHANLDAYGGNTWFFVPTSCIAAQLSQYTLDNTQPDSCSRP</sequence>
<protein>
    <submittedName>
        <fullName evidence="2">Uncharacterized protein</fullName>
    </submittedName>
</protein>
<evidence type="ECO:0000256" key="1">
    <source>
        <dbReference type="SAM" id="SignalP"/>
    </source>
</evidence>
<proteinExistence type="predicted"/>
<reference evidence="2" key="1">
    <citation type="journal article" date="2023" name="PhytoFront">
        <title>Draft Genome Resources of Seven Strains of Tilletia horrida, Causal Agent of Kernel Smut of Rice.</title>
        <authorList>
            <person name="Khanal S."/>
            <person name="Antony Babu S."/>
            <person name="Zhou X.G."/>
        </authorList>
    </citation>
    <scope>NUCLEOTIDE SEQUENCE</scope>
    <source>
        <strain evidence="2">TX3</strain>
    </source>
</reference>
<evidence type="ECO:0000313" key="3">
    <source>
        <dbReference type="Proteomes" id="UP001176521"/>
    </source>
</evidence>
<name>A0AAN6GCF5_9BASI</name>
<organism evidence="2 3">
    <name type="scientific">Tilletia horrida</name>
    <dbReference type="NCBI Taxonomy" id="155126"/>
    <lineage>
        <taxon>Eukaryota</taxon>
        <taxon>Fungi</taxon>
        <taxon>Dikarya</taxon>
        <taxon>Basidiomycota</taxon>
        <taxon>Ustilaginomycotina</taxon>
        <taxon>Exobasidiomycetes</taxon>
        <taxon>Tilletiales</taxon>
        <taxon>Tilletiaceae</taxon>
        <taxon>Tilletia</taxon>
    </lineage>
</organism>
<feature type="chain" id="PRO_5043019568" evidence="1">
    <location>
        <begin position="20"/>
        <end position="231"/>
    </location>
</feature>
<gene>
    <name evidence="2" type="ORF">OC842_003660</name>
</gene>